<protein>
    <recommendedName>
        <fullName evidence="6">Right-handed parallel beta-helix repeat-containing protein</fullName>
    </recommendedName>
</protein>
<feature type="region of interest" description="Disordered" evidence="1">
    <location>
        <begin position="492"/>
        <end position="526"/>
    </location>
</feature>
<dbReference type="Gene3D" id="2.160.20.10">
    <property type="entry name" value="Single-stranded right-handed beta-helix, Pectin lyase-like"/>
    <property type="match status" value="2"/>
</dbReference>
<keyword evidence="5" id="KW-1185">Reference proteome</keyword>
<dbReference type="InterPro" id="IPR006626">
    <property type="entry name" value="PbH1"/>
</dbReference>
<sequence length="526" mass="55416">MDEGPKGIGADACRVYDAREHGLTGDGVTNDQPALAALVDRLGAAYRRDGRPRMIYAPPGDYRMLDAATVWCSGVSLVGAGMQVTRFRLANPGAPGTPTPLMWFTALQHGAGPDNHLADCVFASFEIDGSAMLLEGYDPLAKGMGLQYVLRGRFRDLWIHDTPGTGLGCDYLQDTVVDAVLAERCGRLDTGEEAGGAGIGIGIGGWGGTERLTVTSCTARGNGTNGIFLELQDAAWTPPRGIRITACHVEDNRFGISDWGADGLVVTGCTMIGNHEAGFDISAQGTSGIAGRGGMVVNCIIDGNLRDGVSIGNTPGPYEISGSRISSNGRYGYWHHSLGRGYSGPAVDLVLDGNSVRDNGLDGIRVDAGLDHCAFTANRIRNNGRRAAPEARGSGGGVSYGELTLTDENADWRPDGHRGKPVTVDGQDAVVLFNTPTMLGLAPHRPGAGTAWRAGRPADGAAYRLPDAPYPRPGITIDVPVGMLDLDGSRIWDDQREPSQTHSTWTSERASRMTARGQGNEGDADG</sequence>
<dbReference type="InterPro" id="IPR012334">
    <property type="entry name" value="Pectin_lyas_fold"/>
</dbReference>
<name>A0ABQ2QHM5_9ACTN</name>
<dbReference type="EMBL" id="BMQJ01000001">
    <property type="protein sequence ID" value="GGP79455.1"/>
    <property type="molecule type" value="Genomic_DNA"/>
</dbReference>
<organism evidence="4 5">
    <name type="scientific">Streptosporangium pseudovulgare</name>
    <dbReference type="NCBI Taxonomy" id="35765"/>
    <lineage>
        <taxon>Bacteria</taxon>
        <taxon>Bacillati</taxon>
        <taxon>Actinomycetota</taxon>
        <taxon>Actinomycetes</taxon>
        <taxon>Streptosporangiales</taxon>
        <taxon>Streptosporangiaceae</taxon>
        <taxon>Streptosporangium</taxon>
    </lineage>
</organism>
<dbReference type="InterPro" id="IPR039448">
    <property type="entry name" value="Beta_helix"/>
</dbReference>
<dbReference type="RefSeq" id="WP_189244753.1">
    <property type="nucleotide sequence ID" value="NZ_BMQJ01000001.1"/>
</dbReference>
<evidence type="ECO:0000313" key="5">
    <source>
        <dbReference type="Proteomes" id="UP000611554"/>
    </source>
</evidence>
<accession>A0ABQ2QHM5</accession>
<evidence type="ECO:0000259" key="3">
    <source>
        <dbReference type="Pfam" id="PF13229"/>
    </source>
</evidence>
<feature type="domain" description="Rhamnogalacturonase A/B/Epimerase-like pectate lyase" evidence="2">
    <location>
        <begin position="18"/>
        <end position="87"/>
    </location>
</feature>
<dbReference type="SUPFAM" id="SSF51126">
    <property type="entry name" value="Pectin lyase-like"/>
    <property type="match status" value="2"/>
</dbReference>
<dbReference type="Pfam" id="PF12708">
    <property type="entry name" value="Pect-lyase_RHGA_epim"/>
    <property type="match status" value="1"/>
</dbReference>
<evidence type="ECO:0008006" key="6">
    <source>
        <dbReference type="Google" id="ProtNLM"/>
    </source>
</evidence>
<evidence type="ECO:0000313" key="4">
    <source>
        <dbReference type="EMBL" id="GGP79455.1"/>
    </source>
</evidence>
<comment type="caution">
    <text evidence="4">The sequence shown here is derived from an EMBL/GenBank/DDBJ whole genome shotgun (WGS) entry which is preliminary data.</text>
</comment>
<gene>
    <name evidence="4" type="ORF">GCM10010140_04940</name>
</gene>
<reference evidence="5" key="1">
    <citation type="journal article" date="2019" name="Int. J. Syst. Evol. Microbiol.">
        <title>The Global Catalogue of Microorganisms (GCM) 10K type strain sequencing project: providing services to taxonomists for standard genome sequencing and annotation.</title>
        <authorList>
            <consortium name="The Broad Institute Genomics Platform"/>
            <consortium name="The Broad Institute Genome Sequencing Center for Infectious Disease"/>
            <person name="Wu L."/>
            <person name="Ma J."/>
        </authorList>
    </citation>
    <scope>NUCLEOTIDE SEQUENCE [LARGE SCALE GENOMIC DNA]</scope>
    <source>
        <strain evidence="5">JCM 3115</strain>
    </source>
</reference>
<dbReference type="InterPro" id="IPR011050">
    <property type="entry name" value="Pectin_lyase_fold/virulence"/>
</dbReference>
<dbReference type="Proteomes" id="UP000611554">
    <property type="component" value="Unassembled WGS sequence"/>
</dbReference>
<dbReference type="Pfam" id="PF13229">
    <property type="entry name" value="Beta_helix"/>
    <property type="match status" value="1"/>
</dbReference>
<evidence type="ECO:0000259" key="2">
    <source>
        <dbReference type="Pfam" id="PF12708"/>
    </source>
</evidence>
<evidence type="ECO:0000256" key="1">
    <source>
        <dbReference type="SAM" id="MobiDB-lite"/>
    </source>
</evidence>
<dbReference type="InterPro" id="IPR024535">
    <property type="entry name" value="RHGA/B-epi-like_pectate_lyase"/>
</dbReference>
<dbReference type="SMART" id="SM00710">
    <property type="entry name" value="PbH1"/>
    <property type="match status" value="8"/>
</dbReference>
<proteinExistence type="predicted"/>
<feature type="domain" description="Right handed beta helix" evidence="3">
    <location>
        <begin position="241"/>
        <end position="335"/>
    </location>
</feature>